<dbReference type="InterPro" id="IPR029058">
    <property type="entry name" value="AB_hydrolase_fold"/>
</dbReference>
<dbReference type="InterPro" id="IPR002410">
    <property type="entry name" value="Peptidase_S33"/>
</dbReference>
<dbReference type="PANTHER" id="PTHR43248">
    <property type="entry name" value="2-SUCCINYL-6-HYDROXY-2,4-CYCLOHEXADIENE-1-CARBOXYLATE SYNTHASE"/>
    <property type="match status" value="1"/>
</dbReference>
<dbReference type="PANTHER" id="PTHR43248:SF2">
    <property type="entry name" value="PROLYL AMINOPEPTIDASE"/>
    <property type="match status" value="1"/>
</dbReference>
<evidence type="ECO:0000256" key="2">
    <source>
        <dbReference type="ARBA" id="ARBA00022801"/>
    </source>
</evidence>
<gene>
    <name evidence="4" type="ORF">Arub01_20270</name>
</gene>
<evidence type="ECO:0000313" key="5">
    <source>
        <dbReference type="Proteomes" id="UP001165124"/>
    </source>
</evidence>
<reference evidence="4" key="1">
    <citation type="submission" date="2023-02" db="EMBL/GenBank/DDBJ databases">
        <title>Actinomadura rubrobrunea NBRC 14622.</title>
        <authorList>
            <person name="Ichikawa N."/>
            <person name="Sato H."/>
            <person name="Tonouchi N."/>
        </authorList>
    </citation>
    <scope>NUCLEOTIDE SEQUENCE</scope>
    <source>
        <strain evidence="4">NBRC 14622</strain>
    </source>
</reference>
<dbReference type="PRINTS" id="PR00793">
    <property type="entry name" value="PROAMNOPTASE"/>
</dbReference>
<evidence type="ECO:0000259" key="3">
    <source>
        <dbReference type="Pfam" id="PF00561"/>
    </source>
</evidence>
<keyword evidence="2 4" id="KW-0378">Hydrolase</keyword>
<name>A0A9W6UVB9_9ACTN</name>
<comment type="caution">
    <text evidence="4">The sequence shown here is derived from an EMBL/GenBank/DDBJ whole genome shotgun (WGS) entry which is preliminary data.</text>
</comment>
<evidence type="ECO:0000313" key="4">
    <source>
        <dbReference type="EMBL" id="GLW63783.1"/>
    </source>
</evidence>
<comment type="similarity">
    <text evidence="1">Belongs to the peptidase S33 family.</text>
</comment>
<protein>
    <submittedName>
        <fullName evidence="4">Alpha/beta hydrolase</fullName>
    </submittedName>
</protein>
<evidence type="ECO:0000256" key="1">
    <source>
        <dbReference type="ARBA" id="ARBA00010088"/>
    </source>
</evidence>
<dbReference type="InterPro" id="IPR051601">
    <property type="entry name" value="Serine_prot/Carboxylest_S33"/>
</dbReference>
<organism evidence="4 5">
    <name type="scientific">Actinomadura rubrobrunea</name>
    <dbReference type="NCBI Taxonomy" id="115335"/>
    <lineage>
        <taxon>Bacteria</taxon>
        <taxon>Bacillati</taxon>
        <taxon>Actinomycetota</taxon>
        <taxon>Actinomycetes</taxon>
        <taxon>Streptosporangiales</taxon>
        <taxon>Thermomonosporaceae</taxon>
        <taxon>Actinomadura</taxon>
    </lineage>
</organism>
<dbReference type="Gene3D" id="3.40.50.1820">
    <property type="entry name" value="alpha/beta hydrolase"/>
    <property type="match status" value="1"/>
</dbReference>
<dbReference type="InterPro" id="IPR000073">
    <property type="entry name" value="AB_hydrolase_1"/>
</dbReference>
<dbReference type="SUPFAM" id="SSF53474">
    <property type="entry name" value="alpha/beta-Hydrolases"/>
    <property type="match status" value="1"/>
</dbReference>
<sequence length="408" mass="45676">MLEVPLDHADPAGPAIEVYAREVVAPGKEDSDLPWLLFLQGGPGHKAIRPGADPGAWLDRALREYRVLLLDQRGTGRSTPANRQTLPADPAEAAAYLRHFRADSIVRDAELLRRRLIGDRPWSVLGQSFGGFCAVTYLSLAPEGLREAFITGGLPSLTAGPDEVYRAAYPRVLAANERYFARYPDDQEIVRRIVRHLRERDVRLPGGERLTARRFQTLGIGLGSSVQFHNLHYLLEEAFIGRDELSDAFLRAVDAAVSYAARPIYALLHEACYCQGTASRWSAHRVRDEFPQFALDGDGPVRFVGEMIYPWFFEEDPALRPLRECAELLAAYEDWPDLYDVDRLAANAVPVAAAVYYDDMYVDRDHSLQTADRIAGLRTWVTNEYAHNGLSADARVLDRLIAMVRGEA</sequence>
<accession>A0A9W6UVB9</accession>
<dbReference type="Pfam" id="PF00561">
    <property type="entry name" value="Abhydrolase_1"/>
    <property type="match status" value="1"/>
</dbReference>
<dbReference type="AlphaFoldDB" id="A0A9W6UVB9"/>
<dbReference type="GO" id="GO:0004177">
    <property type="term" value="F:aminopeptidase activity"/>
    <property type="evidence" value="ECO:0007669"/>
    <property type="project" value="UniProtKB-EC"/>
</dbReference>
<feature type="domain" description="AB hydrolase-1" evidence="3">
    <location>
        <begin position="34"/>
        <end position="181"/>
    </location>
</feature>
<proteinExistence type="inferred from homology"/>
<dbReference type="GO" id="GO:0006508">
    <property type="term" value="P:proteolysis"/>
    <property type="evidence" value="ECO:0007669"/>
    <property type="project" value="InterPro"/>
</dbReference>
<dbReference type="EMBL" id="BSRZ01000003">
    <property type="protein sequence ID" value="GLW63783.1"/>
    <property type="molecule type" value="Genomic_DNA"/>
</dbReference>
<dbReference type="Proteomes" id="UP001165124">
    <property type="component" value="Unassembled WGS sequence"/>
</dbReference>
<keyword evidence="5" id="KW-1185">Reference proteome</keyword>